<dbReference type="SUPFAM" id="SSF50249">
    <property type="entry name" value="Nucleic acid-binding proteins"/>
    <property type="match status" value="1"/>
</dbReference>
<accession>A0A0G1DQH9</accession>
<evidence type="ECO:0000313" key="4">
    <source>
        <dbReference type="Proteomes" id="UP000034135"/>
    </source>
</evidence>
<dbReference type="Pfam" id="PF01938">
    <property type="entry name" value="TRAM"/>
    <property type="match status" value="1"/>
</dbReference>
<sequence>MYGQGGGRPRSFGGPSTAPVRVGEELDVKIEAVGEKGDGIAKKNGFVLFVPGAQAGAEVKIRVTKVLRKVGFAEIVGSSSGGTSEKKEESTEPETAESSEEYAEEDAPEESSEDSENFGEDNDQR</sequence>
<reference evidence="3 4" key="1">
    <citation type="journal article" date="2015" name="Nature">
        <title>rRNA introns, odd ribosomes, and small enigmatic genomes across a large radiation of phyla.</title>
        <authorList>
            <person name="Brown C.T."/>
            <person name="Hug L.A."/>
            <person name="Thomas B.C."/>
            <person name="Sharon I."/>
            <person name="Castelle C.J."/>
            <person name="Singh A."/>
            <person name="Wilkins M.J."/>
            <person name="Williams K.H."/>
            <person name="Banfield J.F."/>
        </authorList>
    </citation>
    <scope>NUCLEOTIDE SEQUENCE [LARGE SCALE GENOMIC DNA]</scope>
</reference>
<organism evidence="3 4">
    <name type="scientific">Candidatus Daviesbacteria bacterium GW2011_GWA1_42_6</name>
    <dbReference type="NCBI Taxonomy" id="1618420"/>
    <lineage>
        <taxon>Bacteria</taxon>
        <taxon>Candidatus Daviesiibacteriota</taxon>
    </lineage>
</organism>
<gene>
    <name evidence="3" type="ORF">UV33_C0024G0002</name>
</gene>
<feature type="region of interest" description="Disordered" evidence="1">
    <location>
        <begin position="1"/>
        <end position="22"/>
    </location>
</feature>
<evidence type="ECO:0000313" key="3">
    <source>
        <dbReference type="EMBL" id="KKS64513.1"/>
    </source>
</evidence>
<protein>
    <submittedName>
        <fullName evidence="3">Deoxyribonuclease/rho motif-related TRAM</fullName>
    </submittedName>
</protein>
<name>A0A0G1DQH9_9BACT</name>
<dbReference type="Proteomes" id="UP000034135">
    <property type="component" value="Unassembled WGS sequence"/>
</dbReference>
<dbReference type="PROSITE" id="PS50926">
    <property type="entry name" value="TRAM"/>
    <property type="match status" value="1"/>
</dbReference>
<dbReference type="EMBL" id="LCEB01000024">
    <property type="protein sequence ID" value="KKS64513.1"/>
    <property type="molecule type" value="Genomic_DNA"/>
</dbReference>
<feature type="region of interest" description="Disordered" evidence="1">
    <location>
        <begin position="77"/>
        <end position="125"/>
    </location>
</feature>
<feature type="domain" description="TRAM" evidence="2">
    <location>
        <begin position="19"/>
        <end position="77"/>
    </location>
</feature>
<comment type="caution">
    <text evidence="3">The sequence shown here is derived from an EMBL/GenBank/DDBJ whole genome shotgun (WGS) entry which is preliminary data.</text>
</comment>
<evidence type="ECO:0000259" key="2">
    <source>
        <dbReference type="PROSITE" id="PS50926"/>
    </source>
</evidence>
<proteinExistence type="predicted"/>
<dbReference type="AlphaFoldDB" id="A0A0G1DQH9"/>
<dbReference type="Gene3D" id="2.40.50.140">
    <property type="entry name" value="Nucleic acid-binding proteins"/>
    <property type="match status" value="1"/>
</dbReference>
<evidence type="ECO:0000256" key="1">
    <source>
        <dbReference type="SAM" id="MobiDB-lite"/>
    </source>
</evidence>
<feature type="compositionally biased region" description="Acidic residues" evidence="1">
    <location>
        <begin position="91"/>
        <end position="125"/>
    </location>
</feature>
<dbReference type="InterPro" id="IPR002792">
    <property type="entry name" value="TRAM_dom"/>
</dbReference>
<dbReference type="InterPro" id="IPR012340">
    <property type="entry name" value="NA-bd_OB-fold"/>
</dbReference>